<name>A0A9P5D521_9HYPO</name>
<evidence type="ECO:0000256" key="2">
    <source>
        <dbReference type="SAM" id="MobiDB-lite"/>
    </source>
</evidence>
<reference evidence="4" key="1">
    <citation type="submission" date="2020-03" db="EMBL/GenBank/DDBJ databases">
        <title>Site-based positive gene gene selection in Geosmithia morbida across the United States reveals a broad range of putative effectors and factors for local host and environmental adapation.</title>
        <authorList>
            <person name="Onufrak A."/>
            <person name="Murdoch R.W."/>
            <person name="Gazis R."/>
            <person name="Huff M."/>
            <person name="Staton M."/>
            <person name="Klingeman W."/>
            <person name="Hadziabdic D."/>
        </authorList>
    </citation>
    <scope>NUCLEOTIDE SEQUENCE</scope>
    <source>
        <strain evidence="4">1262</strain>
    </source>
</reference>
<dbReference type="Proteomes" id="UP000749293">
    <property type="component" value="Unassembled WGS sequence"/>
</dbReference>
<evidence type="ECO:0000313" key="5">
    <source>
        <dbReference type="Proteomes" id="UP000749293"/>
    </source>
</evidence>
<feature type="region of interest" description="Disordered" evidence="2">
    <location>
        <begin position="230"/>
        <end position="275"/>
    </location>
</feature>
<feature type="compositionally biased region" description="Acidic residues" evidence="2">
    <location>
        <begin position="230"/>
        <end position="241"/>
    </location>
</feature>
<evidence type="ECO:0000259" key="3">
    <source>
        <dbReference type="PROSITE" id="PS50158"/>
    </source>
</evidence>
<keyword evidence="1" id="KW-0863">Zinc-finger</keyword>
<dbReference type="GeneID" id="55966689"/>
<dbReference type="GO" id="GO:0008270">
    <property type="term" value="F:zinc ion binding"/>
    <property type="evidence" value="ECO:0007669"/>
    <property type="project" value="UniProtKB-KW"/>
</dbReference>
<gene>
    <name evidence="4" type="ORF">GMORB2_0459</name>
</gene>
<organism evidence="4 5">
    <name type="scientific">Geosmithia morbida</name>
    <dbReference type="NCBI Taxonomy" id="1094350"/>
    <lineage>
        <taxon>Eukaryota</taxon>
        <taxon>Fungi</taxon>
        <taxon>Dikarya</taxon>
        <taxon>Ascomycota</taxon>
        <taxon>Pezizomycotina</taxon>
        <taxon>Sordariomycetes</taxon>
        <taxon>Hypocreomycetidae</taxon>
        <taxon>Hypocreales</taxon>
        <taxon>Bionectriaceae</taxon>
        <taxon>Geosmithia</taxon>
    </lineage>
</organism>
<dbReference type="RefSeq" id="XP_035325374.1">
    <property type="nucleotide sequence ID" value="XM_035462444.1"/>
</dbReference>
<feature type="compositionally biased region" description="Basic residues" evidence="2">
    <location>
        <begin position="156"/>
        <end position="174"/>
    </location>
</feature>
<feature type="compositionally biased region" description="Basic and acidic residues" evidence="2">
    <location>
        <begin position="376"/>
        <end position="385"/>
    </location>
</feature>
<dbReference type="GO" id="GO:0003676">
    <property type="term" value="F:nucleic acid binding"/>
    <property type="evidence" value="ECO:0007669"/>
    <property type="project" value="InterPro"/>
</dbReference>
<dbReference type="InterPro" id="IPR001878">
    <property type="entry name" value="Znf_CCHC"/>
</dbReference>
<dbReference type="AlphaFoldDB" id="A0A9P5D521"/>
<keyword evidence="5" id="KW-1185">Reference proteome</keyword>
<feature type="region of interest" description="Disordered" evidence="2">
    <location>
        <begin position="488"/>
        <end position="513"/>
    </location>
</feature>
<feature type="domain" description="CCHC-type" evidence="3">
    <location>
        <begin position="284"/>
        <end position="299"/>
    </location>
</feature>
<dbReference type="OrthoDB" id="5151375at2759"/>
<sequence>MDSKGIVLETVNSVVGLSGVRDVPDLGQLRQDTLDKKIEACRKQLTDRLAASIYTLWLQDQIVRPKKAGHSTERYCYVLASFGLPLWRVCFIWSDCSEYTLGEERDEREAARIEDGLAEVTEQIKAYFEVPAVPKADDKVADTARPTTTLPSRPVSRTRSKRPSKRARRSRLANRPKSASKPSGTPSDRHYRAANALLSYENLIDLVASERLRPERLSFDNSGHFLESAVADDLEPVDNDDDHGPSPKRDTREDEDLQDRGTHRRPSEDHPQGVAISLPRLYSCDRCHQGGHNTRDCPSGWDLPMYEAPGWWYRCGMCGMESHRFTQGCPGVDYGRLTTTETFSTPSDGHGDLQEESRAFLARNPQGWPSTDGDLEIDHEADTLPRRRSARKRRGSAPERTSKKQKTKHSEEQPRGLSYVSRESVAGFPMFPDDGFDMWKHEDGGPLDEGQDPPNLQMRRAGVVASLDVDSLLLEIDNEMTTAVPAQQNVRARSRLSTHPLEVGPPPKCRERLDNETPVISAEPTSALSSRGGQESDAKEVWGKQFTDALSVEDPYICPPPHEPLENIELLVTEKSLHGERPYHPHVLSLFGGKVNAWVKKARRLRAIDFWEFTSENTSEDIGSELPGAEVDGYESVGDCVDVQVKAKDTSLMEMIELFDVPGVAAA</sequence>
<proteinExistence type="predicted"/>
<feature type="region of interest" description="Disordered" evidence="2">
    <location>
        <begin position="138"/>
        <end position="189"/>
    </location>
</feature>
<keyword evidence="1" id="KW-0479">Metal-binding</keyword>
<feature type="compositionally biased region" description="Basic and acidic residues" evidence="2">
    <location>
        <begin position="396"/>
        <end position="414"/>
    </location>
</feature>
<feature type="compositionally biased region" description="Polar residues" evidence="2">
    <location>
        <begin position="488"/>
        <end position="497"/>
    </location>
</feature>
<keyword evidence="1" id="KW-0862">Zinc</keyword>
<feature type="compositionally biased region" description="Basic residues" evidence="2">
    <location>
        <begin position="386"/>
        <end position="395"/>
    </location>
</feature>
<comment type="caution">
    <text evidence="4">The sequence shown here is derived from an EMBL/GenBank/DDBJ whole genome shotgun (WGS) entry which is preliminary data.</text>
</comment>
<feature type="region of interest" description="Disordered" evidence="2">
    <location>
        <begin position="363"/>
        <end position="421"/>
    </location>
</feature>
<protein>
    <recommendedName>
        <fullName evidence="3">CCHC-type domain-containing protein</fullName>
    </recommendedName>
</protein>
<dbReference type="EMBL" id="JAANYQ010000001">
    <property type="protein sequence ID" value="KAF4126722.1"/>
    <property type="molecule type" value="Genomic_DNA"/>
</dbReference>
<accession>A0A9P5D521</accession>
<evidence type="ECO:0000313" key="4">
    <source>
        <dbReference type="EMBL" id="KAF4126722.1"/>
    </source>
</evidence>
<evidence type="ECO:0000256" key="1">
    <source>
        <dbReference type="PROSITE-ProRule" id="PRU00047"/>
    </source>
</evidence>
<dbReference type="PROSITE" id="PS50158">
    <property type="entry name" value="ZF_CCHC"/>
    <property type="match status" value="1"/>
</dbReference>
<feature type="compositionally biased region" description="Basic and acidic residues" evidence="2">
    <location>
        <begin position="242"/>
        <end position="271"/>
    </location>
</feature>